<evidence type="ECO:0000313" key="1">
    <source>
        <dbReference type="EMBL" id="SVB59793.1"/>
    </source>
</evidence>
<gene>
    <name evidence="1" type="ORF">METZ01_LOCUS212647</name>
</gene>
<organism evidence="1">
    <name type="scientific">marine metagenome</name>
    <dbReference type="NCBI Taxonomy" id="408172"/>
    <lineage>
        <taxon>unclassified sequences</taxon>
        <taxon>metagenomes</taxon>
        <taxon>ecological metagenomes</taxon>
    </lineage>
</organism>
<proteinExistence type="predicted"/>
<name>A0A382FC51_9ZZZZ</name>
<accession>A0A382FC51</accession>
<dbReference type="AlphaFoldDB" id="A0A382FC51"/>
<sequence>MNDCTANEKLKRYLVLKQQSTINFIM</sequence>
<protein>
    <submittedName>
        <fullName evidence="1">Uncharacterized protein</fullName>
    </submittedName>
</protein>
<dbReference type="EMBL" id="UINC01048799">
    <property type="protein sequence ID" value="SVB59793.1"/>
    <property type="molecule type" value="Genomic_DNA"/>
</dbReference>
<reference evidence="1" key="1">
    <citation type="submission" date="2018-05" db="EMBL/GenBank/DDBJ databases">
        <authorList>
            <person name="Lanie J.A."/>
            <person name="Ng W.-L."/>
            <person name="Kazmierczak K.M."/>
            <person name="Andrzejewski T.M."/>
            <person name="Davidsen T.M."/>
            <person name="Wayne K.J."/>
            <person name="Tettelin H."/>
            <person name="Glass J.I."/>
            <person name="Rusch D."/>
            <person name="Podicherti R."/>
            <person name="Tsui H.-C.T."/>
            <person name="Winkler M.E."/>
        </authorList>
    </citation>
    <scope>NUCLEOTIDE SEQUENCE</scope>
</reference>